<dbReference type="EMBL" id="LR215048">
    <property type="protein sequence ID" value="VEU80584.1"/>
    <property type="molecule type" value="Genomic_DNA"/>
</dbReference>
<dbReference type="PROSITE" id="PS51186">
    <property type="entry name" value="GNAT"/>
    <property type="match status" value="1"/>
</dbReference>
<evidence type="ECO:0000313" key="3">
    <source>
        <dbReference type="Proteomes" id="UP000289841"/>
    </source>
</evidence>
<dbReference type="KEGG" id="aaxa:NCTC10138_00961"/>
<feature type="domain" description="N-acetyltransferase" evidence="1">
    <location>
        <begin position="1"/>
        <end position="140"/>
    </location>
</feature>
<proteinExistence type="predicted"/>
<dbReference type="CDD" id="cd04301">
    <property type="entry name" value="NAT_SF"/>
    <property type="match status" value="1"/>
</dbReference>
<dbReference type="InterPro" id="IPR000182">
    <property type="entry name" value="GNAT_dom"/>
</dbReference>
<dbReference type="Pfam" id="PF00583">
    <property type="entry name" value="Acetyltransf_1"/>
    <property type="match status" value="1"/>
</dbReference>
<dbReference type="OrthoDB" id="9127144at2"/>
<accession>A0A449BDQ1</accession>
<name>A0A449BDQ1_HAPAX</name>
<dbReference type="GO" id="GO:0016747">
    <property type="term" value="F:acyltransferase activity, transferring groups other than amino-acyl groups"/>
    <property type="evidence" value="ECO:0007669"/>
    <property type="project" value="InterPro"/>
</dbReference>
<keyword evidence="2" id="KW-0808">Transferase</keyword>
<gene>
    <name evidence="2" type="ORF">NCTC10138_00961</name>
</gene>
<evidence type="ECO:0000313" key="2">
    <source>
        <dbReference type="EMBL" id="VEU80584.1"/>
    </source>
</evidence>
<dbReference type="Gene3D" id="3.40.630.30">
    <property type="match status" value="1"/>
</dbReference>
<dbReference type="AlphaFoldDB" id="A0A449BDQ1"/>
<protein>
    <submittedName>
        <fullName evidence="2">Ribosomal-protein-alanine N-acetyltransferase</fullName>
    </submittedName>
</protein>
<dbReference type="Proteomes" id="UP000289841">
    <property type="component" value="Chromosome"/>
</dbReference>
<keyword evidence="3" id="KW-1185">Reference proteome</keyword>
<dbReference type="SUPFAM" id="SSF55729">
    <property type="entry name" value="Acyl-CoA N-acyltransferases (Nat)"/>
    <property type="match status" value="1"/>
</dbReference>
<dbReference type="InterPro" id="IPR016181">
    <property type="entry name" value="Acyl_CoA_acyltransferase"/>
</dbReference>
<evidence type="ECO:0000259" key="1">
    <source>
        <dbReference type="PROSITE" id="PS51186"/>
    </source>
</evidence>
<sequence length="149" mass="17610">MIRLVKSNIFPTIKLKENQNEFVTKEEKIQKLLNNKNSKAYHILKDDCLIGFILLVMFDTKKFFMQDFRIDGKYQGNGLGKRALDLLIEELRNEDVVILTTTYTYGNNNAKKLYEKIGFIETDIVDDRDVQEVNMIYRFEGEKICIKWI</sequence>
<dbReference type="STRING" id="1278311.GCA_000428705_01220"/>
<organism evidence="2 3">
    <name type="scientific">Haploplasma axanthum</name>
    <name type="common">Acholeplasma axanthum</name>
    <dbReference type="NCBI Taxonomy" id="29552"/>
    <lineage>
        <taxon>Bacteria</taxon>
        <taxon>Bacillati</taxon>
        <taxon>Mycoplasmatota</taxon>
        <taxon>Mollicutes</taxon>
        <taxon>Acholeplasmatales</taxon>
        <taxon>Acholeplasmataceae</taxon>
        <taxon>Haploplasma</taxon>
    </lineage>
</organism>
<reference evidence="2 3" key="1">
    <citation type="submission" date="2019-01" db="EMBL/GenBank/DDBJ databases">
        <authorList>
            <consortium name="Pathogen Informatics"/>
        </authorList>
    </citation>
    <scope>NUCLEOTIDE SEQUENCE [LARGE SCALE GENOMIC DNA]</scope>
    <source>
        <strain evidence="2 3">NCTC10138</strain>
    </source>
</reference>